<dbReference type="GO" id="GO:0019915">
    <property type="term" value="P:lipid storage"/>
    <property type="evidence" value="ECO:0007669"/>
    <property type="project" value="InterPro"/>
</dbReference>
<comment type="subcellular location">
    <subcellularLocation>
        <location evidence="1">Endoplasmic reticulum membrane</location>
        <topology evidence="1">Multi-pass membrane protein</topology>
    </subcellularLocation>
</comment>
<keyword evidence="3" id="KW-0378">Hydrolase</keyword>
<feature type="transmembrane region" description="Helical" evidence="9">
    <location>
        <begin position="391"/>
        <end position="408"/>
    </location>
</feature>
<accession>A0AAW0YQ91</accession>
<keyword evidence="11" id="KW-1185">Reference proteome</keyword>
<feature type="compositionally biased region" description="Polar residues" evidence="8">
    <location>
        <begin position="54"/>
        <end position="66"/>
    </location>
</feature>
<gene>
    <name evidence="10" type="ORF">IAR55_004185</name>
</gene>
<feature type="region of interest" description="Disordered" evidence="8">
    <location>
        <begin position="1"/>
        <end position="67"/>
    </location>
</feature>
<dbReference type="PANTHER" id="PTHR23129">
    <property type="entry name" value="ACYL-COENZYME A DIPHOSPHATASE FITM2"/>
    <property type="match status" value="1"/>
</dbReference>
<dbReference type="AlphaFoldDB" id="A0AAW0YQ91"/>
<dbReference type="GO" id="GO:0005789">
    <property type="term" value="C:endoplasmic reticulum membrane"/>
    <property type="evidence" value="ECO:0007669"/>
    <property type="project" value="UniProtKB-SubCell"/>
</dbReference>
<dbReference type="GO" id="GO:0034389">
    <property type="term" value="P:lipid droplet organization"/>
    <property type="evidence" value="ECO:0007669"/>
    <property type="project" value="TreeGrafter"/>
</dbReference>
<feature type="compositionally biased region" description="Basic and acidic residues" evidence="8">
    <location>
        <begin position="474"/>
        <end position="491"/>
    </location>
</feature>
<feature type="transmembrane region" description="Helical" evidence="9">
    <location>
        <begin position="171"/>
        <end position="189"/>
    </location>
</feature>
<feature type="transmembrane region" description="Helical" evidence="9">
    <location>
        <begin position="361"/>
        <end position="385"/>
    </location>
</feature>
<name>A0AAW0YQ91_9TREE</name>
<keyword evidence="6" id="KW-0443">Lipid metabolism</keyword>
<dbReference type="KEGG" id="kne:92181443"/>
<keyword evidence="4" id="KW-0256">Endoplasmic reticulum</keyword>
<dbReference type="EMBL" id="JBCAWK010000007">
    <property type="protein sequence ID" value="KAK8853478.1"/>
    <property type="molecule type" value="Genomic_DNA"/>
</dbReference>
<evidence type="ECO:0000256" key="5">
    <source>
        <dbReference type="ARBA" id="ARBA00022989"/>
    </source>
</evidence>
<protein>
    <recommendedName>
        <fullName evidence="12">Inositol phospholipid synthesis and fat-storage-inducing TM-domain-containing protein</fullName>
    </recommendedName>
</protein>
<dbReference type="GO" id="GO:0008654">
    <property type="term" value="P:phospholipid biosynthetic process"/>
    <property type="evidence" value="ECO:0007669"/>
    <property type="project" value="TreeGrafter"/>
</dbReference>
<evidence type="ECO:0000256" key="4">
    <source>
        <dbReference type="ARBA" id="ARBA00022824"/>
    </source>
</evidence>
<sequence>MSSSQVPSLEPPTTPTSLPRITTSTPQRHTRRPSGSYASPIDIKPKSPAARRMSMTTTSQTASLSPESVGETVMGNLQLVLAGVVTSLMLTGIMYSLIFQTSLDTSQIHHHHLPHRAPYFARKSNIFNSLFVKRAWGWTSLLYLAHLFTSPRLTRVLATTTGGVGSRTRRLGVWLIATLFWALFARWFFGAGLGDRIIALTGGNCALALPKEVDVSLARKTFSTLFTSGQTTTSPQAGRLYLPLPEKFCTGTPLTPSSFPDLFALLPSSAILQTGNPVPTDDHESLIALPRPRWHKGFDISGHAFLLTLSIMVLARELEPTWRAWLHQGSTSKKAGKRGAGSDIGGEEETQRGWLAIVHPVVTLLGTGLLGIWLWMIVMTAVYFHNPPEKLSGLVVGLVASFIINTLIPTSTRTLLSPYNAATTSTTGNTTSSTPIRPLSYSSFSDENAARRGAIVDDGIIYETDEEDEVQDSPTKRRGVDRNGTRKAKLE</sequence>
<proteinExistence type="predicted"/>
<dbReference type="InterPro" id="IPR019388">
    <property type="entry name" value="FIT"/>
</dbReference>
<dbReference type="GO" id="GO:0010945">
    <property type="term" value="F:coenzyme A diphosphatase activity"/>
    <property type="evidence" value="ECO:0007669"/>
    <property type="project" value="InterPro"/>
</dbReference>
<feature type="transmembrane region" description="Helical" evidence="9">
    <location>
        <begin position="77"/>
        <end position="98"/>
    </location>
</feature>
<evidence type="ECO:0000313" key="10">
    <source>
        <dbReference type="EMBL" id="KAK8853478.1"/>
    </source>
</evidence>
<keyword evidence="5 9" id="KW-1133">Transmembrane helix</keyword>
<evidence type="ECO:0000256" key="2">
    <source>
        <dbReference type="ARBA" id="ARBA00022692"/>
    </source>
</evidence>
<dbReference type="RefSeq" id="XP_066802664.1">
    <property type="nucleotide sequence ID" value="XM_066947285.1"/>
</dbReference>
<dbReference type="Proteomes" id="UP001388673">
    <property type="component" value="Unassembled WGS sequence"/>
</dbReference>
<evidence type="ECO:0000256" key="3">
    <source>
        <dbReference type="ARBA" id="ARBA00022801"/>
    </source>
</evidence>
<dbReference type="PANTHER" id="PTHR23129:SF0">
    <property type="entry name" value="ACYL-COENZYME A DIPHOSPHATASE FITM2"/>
    <property type="match status" value="1"/>
</dbReference>
<comment type="caution">
    <text evidence="10">The sequence shown here is derived from an EMBL/GenBank/DDBJ whole genome shotgun (WGS) entry which is preliminary data.</text>
</comment>
<evidence type="ECO:0000256" key="8">
    <source>
        <dbReference type="SAM" id="MobiDB-lite"/>
    </source>
</evidence>
<reference evidence="10 11" key="1">
    <citation type="journal article" date="2024" name="bioRxiv">
        <title>Comparative genomics of Cryptococcus and Kwoniella reveals pathogenesis evolution and contrasting karyotype dynamics via intercentromeric recombination or chromosome fusion.</title>
        <authorList>
            <person name="Coelho M.A."/>
            <person name="David-Palma M."/>
            <person name="Shea T."/>
            <person name="Bowers K."/>
            <person name="McGinley-Smith S."/>
            <person name="Mohammad A.W."/>
            <person name="Gnirke A."/>
            <person name="Yurkov A.M."/>
            <person name="Nowrousian M."/>
            <person name="Sun S."/>
            <person name="Cuomo C.A."/>
            <person name="Heitman J."/>
        </authorList>
    </citation>
    <scope>NUCLEOTIDE SEQUENCE [LARGE SCALE GENOMIC DNA]</scope>
    <source>
        <strain evidence="10 11">CBS 13917</strain>
    </source>
</reference>
<evidence type="ECO:0000256" key="7">
    <source>
        <dbReference type="ARBA" id="ARBA00023136"/>
    </source>
</evidence>
<evidence type="ECO:0000313" key="11">
    <source>
        <dbReference type="Proteomes" id="UP001388673"/>
    </source>
</evidence>
<evidence type="ECO:0000256" key="6">
    <source>
        <dbReference type="ARBA" id="ARBA00023098"/>
    </source>
</evidence>
<evidence type="ECO:0008006" key="12">
    <source>
        <dbReference type="Google" id="ProtNLM"/>
    </source>
</evidence>
<dbReference type="Pfam" id="PF10261">
    <property type="entry name" value="FIT"/>
    <property type="match status" value="1"/>
</dbReference>
<organism evidence="10 11">
    <name type="scientific">Kwoniella newhampshirensis</name>
    <dbReference type="NCBI Taxonomy" id="1651941"/>
    <lineage>
        <taxon>Eukaryota</taxon>
        <taxon>Fungi</taxon>
        <taxon>Dikarya</taxon>
        <taxon>Basidiomycota</taxon>
        <taxon>Agaricomycotina</taxon>
        <taxon>Tremellomycetes</taxon>
        <taxon>Tremellales</taxon>
        <taxon>Cryptococcaceae</taxon>
        <taxon>Kwoniella</taxon>
    </lineage>
</organism>
<evidence type="ECO:0000256" key="1">
    <source>
        <dbReference type="ARBA" id="ARBA00004477"/>
    </source>
</evidence>
<evidence type="ECO:0000256" key="9">
    <source>
        <dbReference type="SAM" id="Phobius"/>
    </source>
</evidence>
<keyword evidence="2 9" id="KW-0812">Transmembrane</keyword>
<dbReference type="GeneID" id="92181443"/>
<keyword evidence="7 9" id="KW-0472">Membrane</keyword>
<feature type="region of interest" description="Disordered" evidence="8">
    <location>
        <begin position="462"/>
        <end position="491"/>
    </location>
</feature>